<feature type="domain" description="Transcription factor Elf N-terminal" evidence="7">
    <location>
        <begin position="16"/>
        <end position="48"/>
    </location>
</feature>
<organism evidence="8">
    <name type="scientific">Tetraodon nigroviridis</name>
    <name type="common">Spotted green pufferfish</name>
    <name type="synonym">Chelonodon nigroviridis</name>
    <dbReference type="NCBI Taxonomy" id="99883"/>
    <lineage>
        <taxon>Eukaryota</taxon>
        <taxon>Metazoa</taxon>
        <taxon>Chordata</taxon>
        <taxon>Craniata</taxon>
        <taxon>Vertebrata</taxon>
        <taxon>Euteleostomi</taxon>
        <taxon>Actinopterygii</taxon>
        <taxon>Neopterygii</taxon>
        <taxon>Teleostei</taxon>
        <taxon>Neoteleostei</taxon>
        <taxon>Acanthomorphata</taxon>
        <taxon>Eupercaria</taxon>
        <taxon>Tetraodontiformes</taxon>
        <taxon>Tetradontoidea</taxon>
        <taxon>Tetraodontidae</taxon>
        <taxon>Tetraodon</taxon>
    </lineage>
</organism>
<comment type="subcellular location">
    <subcellularLocation>
        <location evidence="1">Nucleus</location>
    </subcellularLocation>
</comment>
<dbReference type="GO" id="GO:0045893">
    <property type="term" value="P:positive regulation of DNA-templated transcription"/>
    <property type="evidence" value="ECO:0007669"/>
    <property type="project" value="UniProtKB-ARBA"/>
</dbReference>
<feature type="compositionally biased region" description="Basic and acidic residues" evidence="6">
    <location>
        <begin position="366"/>
        <end position="377"/>
    </location>
</feature>
<feature type="compositionally biased region" description="Basic and acidic residues" evidence="6">
    <location>
        <begin position="158"/>
        <end position="170"/>
    </location>
</feature>
<sequence>MATSQHEGHANQLDLLIRAVEASVHGASIHRSDKTFEAAEALLRMDSPSSLREDRSPEGFVSACGTSPDFVHAAMRPDMITDTEVEISTEECCEEEEEEEEEEEIGSPSEEPEPEPDHERIRKRKAGRRTKSHQSSMSNGSVDLGIKKKQREGKGRRRLEELSSRSRSREPAWGSTALPLPVLSREHHLPVGVPAGPPPGQEHLSQVHQVDPEGEGHLQAGGLQGRLQAVGQTQEQARHELRDHGTGAQVDTHVHTLLQCAPAQPLTPPTLTPLQVLLPAGDPGQGRRSAAGLPVQGDAQEHRDHRGGQGGRAGLLPDRRVLRARAALPQDAAAHRRALSRQEAQHPARREPGRHRRRPRRQFAGDGRRSEDSDRVGHAGQEPQPAVSGGGHLQRHRPPDGAGGHAGASGHEHVSGADPHRCRPAAAGDDGGHGPRHAARQHLRWQRQRSAEGAGGDPDHTHHGSGHRGERGQDHRPAGQDHHHPGAPAGPVPAADLHR</sequence>
<dbReference type="KEGG" id="tng:GSTEN00023218G001"/>
<dbReference type="AlphaFoldDB" id="Q4S6M4"/>
<comment type="caution">
    <text evidence="8">The sequence shown here is derived from an EMBL/GenBank/DDBJ whole genome shotgun (WGS) entry which is preliminary data.</text>
</comment>
<accession>Q4S6M4</accession>
<feature type="compositionally biased region" description="Basic and acidic residues" evidence="6">
    <location>
        <begin position="457"/>
        <end position="484"/>
    </location>
</feature>
<evidence type="ECO:0000256" key="1">
    <source>
        <dbReference type="ARBA" id="ARBA00004123"/>
    </source>
</evidence>
<reference evidence="8" key="1">
    <citation type="journal article" date="2004" name="Nature">
        <title>Genome duplication in the teleost fish Tetraodon nigroviridis reveals the early vertebrate proto-karyotype.</title>
        <authorList>
            <person name="Jaillon O."/>
            <person name="Aury J.-M."/>
            <person name="Brunet F."/>
            <person name="Petit J.-L."/>
            <person name="Stange-Thomann N."/>
            <person name="Mauceli E."/>
            <person name="Bouneau L."/>
            <person name="Fischer C."/>
            <person name="Ozouf-Costaz C."/>
            <person name="Bernot A."/>
            <person name="Nicaud S."/>
            <person name="Jaffe D."/>
            <person name="Fisher S."/>
            <person name="Lutfalla G."/>
            <person name="Dossat C."/>
            <person name="Segurens B."/>
            <person name="Dasilva C."/>
            <person name="Salanoubat M."/>
            <person name="Levy M."/>
            <person name="Boudet N."/>
            <person name="Castellano S."/>
            <person name="Anthouard V."/>
            <person name="Jubin C."/>
            <person name="Castelli V."/>
            <person name="Katinka M."/>
            <person name="Vacherie B."/>
            <person name="Biemont C."/>
            <person name="Skalli Z."/>
            <person name="Cattolico L."/>
            <person name="Poulain J."/>
            <person name="De Berardinis V."/>
            <person name="Cruaud C."/>
            <person name="Duprat S."/>
            <person name="Brottier P."/>
            <person name="Coutanceau J.-P."/>
            <person name="Gouzy J."/>
            <person name="Parra G."/>
            <person name="Lardier G."/>
            <person name="Chapple C."/>
            <person name="McKernan K.J."/>
            <person name="McEwan P."/>
            <person name="Bosak S."/>
            <person name="Kellis M."/>
            <person name="Volff J.-N."/>
            <person name="Guigo R."/>
            <person name="Zody M.C."/>
            <person name="Mesirov J."/>
            <person name="Lindblad-Toh K."/>
            <person name="Birren B."/>
            <person name="Nusbaum C."/>
            <person name="Kahn D."/>
            <person name="Robinson-Rechavi M."/>
            <person name="Laudet V."/>
            <person name="Schachter V."/>
            <person name="Quetier F."/>
            <person name="Saurin W."/>
            <person name="Scarpelli C."/>
            <person name="Wincker P."/>
            <person name="Lander E.S."/>
            <person name="Weissenbach J."/>
            <person name="Roest Crollius H."/>
        </authorList>
    </citation>
    <scope>NUCLEOTIDE SEQUENCE [LARGE SCALE GENOMIC DNA]</scope>
</reference>
<feature type="region of interest" description="Disordered" evidence="6">
    <location>
        <begin position="86"/>
        <end position="174"/>
    </location>
</feature>
<keyword evidence="2" id="KW-0597">Phosphoprotein</keyword>
<feature type="compositionally biased region" description="Basic residues" evidence="6">
    <location>
        <begin position="121"/>
        <end position="132"/>
    </location>
</feature>
<dbReference type="GO" id="GO:0005634">
    <property type="term" value="C:nucleus"/>
    <property type="evidence" value="ECO:0007669"/>
    <property type="project" value="UniProtKB-SubCell"/>
</dbReference>
<feature type="region of interest" description="Disordered" evidence="6">
    <location>
        <begin position="276"/>
        <end position="499"/>
    </location>
</feature>
<feature type="compositionally biased region" description="Basic and acidic residues" evidence="6">
    <location>
        <begin position="410"/>
        <end position="421"/>
    </location>
</feature>
<name>Q4S6M4_TETNG</name>
<dbReference type="InterPro" id="IPR022084">
    <property type="entry name" value="TF_Elf_N"/>
</dbReference>
<gene>
    <name evidence="8" type="ORF">GSTENG00023218001</name>
</gene>
<proteinExistence type="predicted"/>
<evidence type="ECO:0000256" key="3">
    <source>
        <dbReference type="ARBA" id="ARBA00023015"/>
    </source>
</evidence>
<evidence type="ECO:0000259" key="7">
    <source>
        <dbReference type="Pfam" id="PF12310"/>
    </source>
</evidence>
<feature type="compositionally biased region" description="Acidic residues" evidence="6">
    <location>
        <begin position="86"/>
        <end position="114"/>
    </location>
</feature>
<protein>
    <submittedName>
        <fullName evidence="8">(spotted green pufferfish) hypothetical protein</fullName>
    </submittedName>
</protein>
<feature type="compositionally biased region" description="Basic residues" evidence="6">
    <location>
        <begin position="352"/>
        <end position="361"/>
    </location>
</feature>
<dbReference type="OrthoDB" id="8907147at2759"/>
<evidence type="ECO:0000256" key="2">
    <source>
        <dbReference type="ARBA" id="ARBA00022553"/>
    </source>
</evidence>
<reference evidence="8" key="2">
    <citation type="submission" date="2004-02" db="EMBL/GenBank/DDBJ databases">
        <authorList>
            <consortium name="Genoscope"/>
            <consortium name="Whitehead Institute Centre for Genome Research"/>
        </authorList>
    </citation>
    <scope>NUCLEOTIDE SEQUENCE</scope>
</reference>
<dbReference type="Pfam" id="PF12310">
    <property type="entry name" value="Elf-1_N"/>
    <property type="match status" value="1"/>
</dbReference>
<feature type="compositionally biased region" description="Low complexity" evidence="6">
    <location>
        <begin position="486"/>
        <end position="499"/>
    </location>
</feature>
<keyword evidence="5" id="KW-0539">Nucleus</keyword>
<evidence type="ECO:0000256" key="5">
    <source>
        <dbReference type="ARBA" id="ARBA00023242"/>
    </source>
</evidence>
<feature type="compositionally biased region" description="Basic residues" evidence="6">
    <location>
        <begin position="147"/>
        <end position="157"/>
    </location>
</feature>
<keyword evidence="3" id="KW-0805">Transcription regulation</keyword>
<evidence type="ECO:0000256" key="4">
    <source>
        <dbReference type="ARBA" id="ARBA00023163"/>
    </source>
</evidence>
<evidence type="ECO:0000313" key="8">
    <source>
        <dbReference type="EMBL" id="CAG03708.1"/>
    </source>
</evidence>
<feature type="region of interest" description="Disordered" evidence="6">
    <location>
        <begin position="47"/>
        <end position="68"/>
    </location>
</feature>
<dbReference type="EMBL" id="CAAE01014725">
    <property type="protein sequence ID" value="CAG03708.1"/>
    <property type="molecule type" value="Genomic_DNA"/>
</dbReference>
<evidence type="ECO:0000256" key="6">
    <source>
        <dbReference type="SAM" id="MobiDB-lite"/>
    </source>
</evidence>
<feature type="compositionally biased region" description="Basic residues" evidence="6">
    <location>
        <begin position="434"/>
        <end position="447"/>
    </location>
</feature>
<keyword evidence="4" id="KW-0804">Transcription</keyword>